<reference evidence="2" key="1">
    <citation type="journal article" date="2017" name="Nature">
        <title>The genome of Chenopodium quinoa.</title>
        <authorList>
            <person name="Jarvis D.E."/>
            <person name="Ho Y.S."/>
            <person name="Lightfoot D.J."/>
            <person name="Schmoeckel S.M."/>
            <person name="Li B."/>
            <person name="Borm T.J.A."/>
            <person name="Ohyanagi H."/>
            <person name="Mineta K."/>
            <person name="Michell C.T."/>
            <person name="Saber N."/>
            <person name="Kharbatia N.M."/>
            <person name="Rupper R.R."/>
            <person name="Sharp A.R."/>
            <person name="Dally N."/>
            <person name="Boughton B.A."/>
            <person name="Woo Y.H."/>
            <person name="Gao G."/>
            <person name="Schijlen E.G.W.M."/>
            <person name="Guo X."/>
            <person name="Momin A.A."/>
            <person name="Negrao S."/>
            <person name="Al-Babili S."/>
            <person name="Gehring C."/>
            <person name="Roessner U."/>
            <person name="Jung C."/>
            <person name="Murphy K."/>
            <person name="Arold S.T."/>
            <person name="Gojobori T."/>
            <person name="van der Linden C.G."/>
            <person name="van Loo E.N."/>
            <person name="Jellen E.N."/>
            <person name="Maughan P.J."/>
            <person name="Tester M."/>
        </authorList>
    </citation>
    <scope>NUCLEOTIDE SEQUENCE [LARGE SCALE GENOMIC DNA]</scope>
    <source>
        <strain evidence="2">cv. PI 614886</strain>
    </source>
</reference>
<organism evidence="2 3">
    <name type="scientific">Chenopodium quinoa</name>
    <name type="common">Quinoa</name>
    <dbReference type="NCBI Taxonomy" id="63459"/>
    <lineage>
        <taxon>Eukaryota</taxon>
        <taxon>Viridiplantae</taxon>
        <taxon>Streptophyta</taxon>
        <taxon>Embryophyta</taxon>
        <taxon>Tracheophyta</taxon>
        <taxon>Spermatophyta</taxon>
        <taxon>Magnoliopsida</taxon>
        <taxon>eudicotyledons</taxon>
        <taxon>Gunneridae</taxon>
        <taxon>Pentapetalae</taxon>
        <taxon>Caryophyllales</taxon>
        <taxon>Chenopodiaceae</taxon>
        <taxon>Chenopodioideae</taxon>
        <taxon>Atripliceae</taxon>
        <taxon>Chenopodium</taxon>
    </lineage>
</organism>
<dbReference type="AlphaFoldDB" id="A0A803N9D4"/>
<reference evidence="2" key="2">
    <citation type="submission" date="2021-03" db="UniProtKB">
        <authorList>
            <consortium name="EnsemblPlants"/>
        </authorList>
    </citation>
    <scope>IDENTIFICATION</scope>
</reference>
<evidence type="ECO:0000313" key="3">
    <source>
        <dbReference type="Proteomes" id="UP000596660"/>
    </source>
</evidence>
<feature type="coiled-coil region" evidence="1">
    <location>
        <begin position="240"/>
        <end position="267"/>
    </location>
</feature>
<proteinExistence type="predicted"/>
<dbReference type="InterPro" id="IPR004252">
    <property type="entry name" value="Probable_transposase_24"/>
</dbReference>
<accession>A0A803N9D4</accession>
<sequence>MPRKKFRGPKSVIGNSVQQRTFCRRRQQPPLRHHISSQRTYTWRTEFDAKARREFDKKAGDRLRGTLNQVYKMPLHKEVSFMTDTVRAEFINKRKHPDFLKRSNQARDNRLSGQTLEKFDPGHRQGSVSTPQVVKKMAKKKDGILPTAAEVYESTHSVCVGNDEVELTGDKSQKVMGEYMEKLEEYKNKGIEINPDKVYLEVVGGQKKGKVYGLGSASQMYYKSNPTSQSTASSSTPSMISQLSSQVEELKKMAEENHNKVEESQKIAAESLKCAKEFVENHEIEKATWKKEKLAMQKTLQEMASLVKQVYRPYKPPTPAVTRSRDTTKQGSSSQHYVWLGYVGQHDCPSQQSAWQGCLAAHASSEGGCARHQHCQGELTAASGSLDALPSQLGIQRALGSAEQLGLAVQSTGWLQCEAECRGLPVD</sequence>
<protein>
    <submittedName>
        <fullName evidence="2">Uncharacterized protein</fullName>
    </submittedName>
</protein>
<keyword evidence="1" id="KW-0175">Coiled coil</keyword>
<evidence type="ECO:0000256" key="1">
    <source>
        <dbReference type="SAM" id="Coils"/>
    </source>
</evidence>
<dbReference type="Pfam" id="PF03004">
    <property type="entry name" value="Transposase_24"/>
    <property type="match status" value="1"/>
</dbReference>
<dbReference type="EnsemblPlants" id="AUR62042551-RA">
    <property type="protein sequence ID" value="AUR62042551-RA:cds"/>
    <property type="gene ID" value="AUR62042551"/>
</dbReference>
<keyword evidence="3" id="KW-1185">Reference proteome</keyword>
<dbReference type="Gramene" id="AUR62042551-RA">
    <property type="protein sequence ID" value="AUR62042551-RA:cds"/>
    <property type="gene ID" value="AUR62042551"/>
</dbReference>
<dbReference type="Proteomes" id="UP000596660">
    <property type="component" value="Unplaced"/>
</dbReference>
<evidence type="ECO:0000313" key="2">
    <source>
        <dbReference type="EnsemblPlants" id="AUR62042551-RA:cds"/>
    </source>
</evidence>
<name>A0A803N9D4_CHEQI</name>